<reference evidence="1" key="1">
    <citation type="journal article" date="2021" name="Open Biol.">
        <title>Shared evolutionary footprints suggest mitochondrial oxidative damage underlies multiple complex I losses in fungi.</title>
        <authorList>
            <person name="Schikora-Tamarit M.A."/>
            <person name="Marcet-Houben M."/>
            <person name="Nosek J."/>
            <person name="Gabaldon T."/>
        </authorList>
    </citation>
    <scope>NUCLEOTIDE SEQUENCE</scope>
    <source>
        <strain evidence="1">CBS6341</strain>
    </source>
</reference>
<keyword evidence="2" id="KW-1185">Reference proteome</keyword>
<dbReference type="PANTHER" id="PTHR36419">
    <property type="entry name" value="ARRESTIN FAMILY PROTEIN 1"/>
    <property type="match status" value="1"/>
</dbReference>
<dbReference type="Proteomes" id="UP000769528">
    <property type="component" value="Unassembled WGS sequence"/>
</dbReference>
<evidence type="ECO:0008006" key="3">
    <source>
        <dbReference type="Google" id="ProtNLM"/>
    </source>
</evidence>
<dbReference type="PANTHER" id="PTHR36419:SF1">
    <property type="entry name" value="RHO1 GEF LOCALIZING PROTEIN 1"/>
    <property type="match status" value="1"/>
</dbReference>
<dbReference type="OrthoDB" id="4001642at2759"/>
<dbReference type="GO" id="GO:0000917">
    <property type="term" value="P:division septum assembly"/>
    <property type="evidence" value="ECO:0007669"/>
    <property type="project" value="TreeGrafter"/>
</dbReference>
<evidence type="ECO:0000313" key="1">
    <source>
        <dbReference type="EMBL" id="KAH3678113.1"/>
    </source>
</evidence>
<protein>
    <recommendedName>
        <fullName evidence="3">Arrestin C-terminal-like domain-containing protein</fullName>
    </recommendedName>
</protein>
<sequence>MVDFTVNLKPSNKPLVQGCPGVPKTYPTINSTLEIRSISNQQILIDHIVIKFVTIDSFLKGKPRDVPSSVKKINYEYTTKINDRLISMDLPFLIGLQNELCPTSSNFKVSTEHFLEVAINHGTNGKLLKTVEFPIIITTFDTLPLYRQFNQLVTKTVDSKDHNVILEYSLPTNAIGLTEELNINLKILNNQSQIKKIDRIKLKKISSSLIEVFDCRCDKSFIKETVIQTHSKDYSATLGLKGINEQIIIKFDDESIFEKFKIFNKHEDIDLMKRRHPPQNIQLNSQDLKAQIIQNGTLSIPLNQYGNITKKSNLFNIYFELKILLKFSGAKDIEIRQPVTISFFDRIKSLKLLKWIMKETELSLEFLNRLESEIGRIKFNNKYNVLEYPQRKPIILRSKEDKDKFL</sequence>
<comment type="caution">
    <text evidence="1">The sequence shown here is derived from an EMBL/GenBank/DDBJ whole genome shotgun (WGS) entry which is preliminary data.</text>
</comment>
<organism evidence="1 2">
    <name type="scientific">Wickerhamomyces mucosus</name>
    <dbReference type="NCBI Taxonomy" id="1378264"/>
    <lineage>
        <taxon>Eukaryota</taxon>
        <taxon>Fungi</taxon>
        <taxon>Dikarya</taxon>
        <taxon>Ascomycota</taxon>
        <taxon>Saccharomycotina</taxon>
        <taxon>Saccharomycetes</taxon>
        <taxon>Phaffomycetales</taxon>
        <taxon>Wickerhamomycetaceae</taxon>
        <taxon>Wickerhamomyces</taxon>
    </lineage>
</organism>
<reference evidence="1" key="2">
    <citation type="submission" date="2021-01" db="EMBL/GenBank/DDBJ databases">
        <authorList>
            <person name="Schikora-Tamarit M.A."/>
        </authorList>
    </citation>
    <scope>NUCLEOTIDE SEQUENCE</scope>
    <source>
        <strain evidence="1">CBS6341</strain>
    </source>
</reference>
<dbReference type="EMBL" id="JAEUBF010000504">
    <property type="protein sequence ID" value="KAH3678113.1"/>
    <property type="molecule type" value="Genomic_DNA"/>
</dbReference>
<accession>A0A9P8PTL2</accession>
<evidence type="ECO:0000313" key="2">
    <source>
        <dbReference type="Proteomes" id="UP000769528"/>
    </source>
</evidence>
<dbReference type="AlphaFoldDB" id="A0A9P8PTL2"/>
<dbReference type="GO" id="GO:0000935">
    <property type="term" value="C:division septum"/>
    <property type="evidence" value="ECO:0007669"/>
    <property type="project" value="TreeGrafter"/>
</dbReference>
<proteinExistence type="predicted"/>
<gene>
    <name evidence="1" type="ORF">WICMUC_001677</name>
</gene>
<dbReference type="InterPro" id="IPR053060">
    <property type="entry name" value="Cytokinesis_Signaling_Reg"/>
</dbReference>
<name>A0A9P8PTL2_9ASCO</name>